<gene>
    <name evidence="7" type="ORF">LKD45_14505</name>
</gene>
<protein>
    <submittedName>
        <fullName evidence="7">Cell wall hydrolase</fullName>
    </submittedName>
</protein>
<feature type="compositionally biased region" description="Basic and acidic residues" evidence="3">
    <location>
        <begin position="45"/>
        <end position="60"/>
    </location>
</feature>
<dbReference type="InterPro" id="IPR057309">
    <property type="entry name" value="PcsB_CC"/>
</dbReference>
<proteinExistence type="predicted"/>
<comment type="caution">
    <text evidence="7">The sequence shown here is derived from an EMBL/GenBank/DDBJ whole genome shotgun (WGS) entry which is preliminary data.</text>
</comment>
<keyword evidence="8" id="KW-1185">Reference proteome</keyword>
<dbReference type="InterPro" id="IPR011105">
    <property type="entry name" value="Cell_wall_hydrolase_SleB"/>
</dbReference>
<dbReference type="GO" id="GO:0016787">
    <property type="term" value="F:hydrolase activity"/>
    <property type="evidence" value="ECO:0007669"/>
    <property type="project" value="UniProtKB-KW"/>
</dbReference>
<feature type="chain" id="PRO_5041946203" evidence="4">
    <location>
        <begin position="33"/>
        <end position="393"/>
    </location>
</feature>
<feature type="signal peptide" evidence="4">
    <location>
        <begin position="1"/>
        <end position="32"/>
    </location>
</feature>
<keyword evidence="7" id="KW-0378">Hydrolase</keyword>
<evidence type="ECO:0000313" key="7">
    <source>
        <dbReference type="EMBL" id="MCC2168880.1"/>
    </source>
</evidence>
<evidence type="ECO:0000256" key="3">
    <source>
        <dbReference type="SAM" id="MobiDB-lite"/>
    </source>
</evidence>
<organism evidence="7 8">
    <name type="scientific">Gallintestinimicrobium propionicum</name>
    <dbReference type="NCBI Taxonomy" id="2981770"/>
    <lineage>
        <taxon>Bacteria</taxon>
        <taxon>Bacillati</taxon>
        <taxon>Bacillota</taxon>
        <taxon>Clostridia</taxon>
        <taxon>Lachnospirales</taxon>
        <taxon>Lachnospiraceae</taxon>
        <taxon>Gallintestinimicrobium</taxon>
    </lineage>
</organism>
<dbReference type="Pfam" id="PF07486">
    <property type="entry name" value="Hydrolase_2"/>
    <property type="match status" value="1"/>
</dbReference>
<accession>A0AAE3AXW4</accession>
<evidence type="ECO:0000313" key="8">
    <source>
        <dbReference type="Proteomes" id="UP001199355"/>
    </source>
</evidence>
<feature type="coiled-coil region" evidence="2">
    <location>
        <begin position="173"/>
        <end position="263"/>
    </location>
</feature>
<evidence type="ECO:0000256" key="4">
    <source>
        <dbReference type="SAM" id="SignalP"/>
    </source>
</evidence>
<dbReference type="AlphaFoldDB" id="A0AAE3AXW4"/>
<dbReference type="InterPro" id="IPR042047">
    <property type="entry name" value="SleB_dom1"/>
</dbReference>
<evidence type="ECO:0000256" key="2">
    <source>
        <dbReference type="SAM" id="Coils"/>
    </source>
</evidence>
<dbReference type="Proteomes" id="UP001199355">
    <property type="component" value="Unassembled WGS sequence"/>
</dbReference>
<dbReference type="RefSeq" id="WP_308728963.1">
    <property type="nucleotide sequence ID" value="NZ_JAJEQF010000050.1"/>
</dbReference>
<name>A0AAE3AXW4_9FIRM</name>
<evidence type="ECO:0000256" key="1">
    <source>
        <dbReference type="ARBA" id="ARBA00022729"/>
    </source>
</evidence>
<dbReference type="SUPFAM" id="SSF90257">
    <property type="entry name" value="Myosin rod fragments"/>
    <property type="match status" value="1"/>
</dbReference>
<evidence type="ECO:0000259" key="5">
    <source>
        <dbReference type="Pfam" id="PF07486"/>
    </source>
</evidence>
<dbReference type="Gene3D" id="1.10.10.2520">
    <property type="entry name" value="Cell wall hydrolase SleB, domain 1"/>
    <property type="match status" value="1"/>
</dbReference>
<dbReference type="Pfam" id="PF24568">
    <property type="entry name" value="CC_PcsB"/>
    <property type="match status" value="1"/>
</dbReference>
<reference evidence="7 8" key="1">
    <citation type="submission" date="2021-10" db="EMBL/GenBank/DDBJ databases">
        <title>Anaerobic single-cell dispensing facilitates the cultivation of human gut bacteria.</title>
        <authorList>
            <person name="Afrizal A."/>
        </authorList>
    </citation>
    <scope>NUCLEOTIDE SEQUENCE [LARGE SCALE GENOMIC DNA]</scope>
    <source>
        <strain evidence="7 8">CLA-AA-H244</strain>
    </source>
</reference>
<keyword evidence="2" id="KW-0175">Coiled coil</keyword>
<dbReference type="EMBL" id="JAJEQF010000050">
    <property type="protein sequence ID" value="MCC2168880.1"/>
    <property type="molecule type" value="Genomic_DNA"/>
</dbReference>
<evidence type="ECO:0000259" key="6">
    <source>
        <dbReference type="Pfam" id="PF24568"/>
    </source>
</evidence>
<feature type="domain" description="Peptidoglycan hydrolase PcsB coiled-coil" evidence="6">
    <location>
        <begin position="117"/>
        <end position="185"/>
    </location>
</feature>
<feature type="domain" description="Cell wall hydrolase SleB" evidence="5">
    <location>
        <begin position="299"/>
        <end position="393"/>
    </location>
</feature>
<dbReference type="Gene3D" id="6.10.250.3150">
    <property type="match status" value="1"/>
</dbReference>
<sequence length="393" mass="44010">MRGTKRGFRRTIASLLVLSLCIAAVPALPARADNKINELQNQIKEEQKKQNDTKDQKKQTENNINSLNNVKTSLQGELNGLTDDLTQISSRLEEIEQNIIDKNQEISDTQEKLEQAKETESSQYAAMKQRLRYLYRDNNRTYYEILFSAMTFSELLNQSIYVEKLHEYDHRMLLSYKAQREAIEEMEAKLEEEKAQLDDLQAQAKEQQASIMTSVNNTKNSISAYSGQIAEAQAQADALGNQIAEQDKNIAALKKQLQEEIAKSRLAAKSAWRDISEVSFAEGDRYLLANLIYCEAGNQPYAGQVAVGAVVINRVLSSVYPNTVSGVIYQYKQFAPVLDGHLAIALANDSATAACYKAADEAMSGYTNVGRCVYFRTPIEGLTGMQIGGHIFY</sequence>
<keyword evidence="1 4" id="KW-0732">Signal</keyword>
<feature type="region of interest" description="Disordered" evidence="3">
    <location>
        <begin position="45"/>
        <end position="68"/>
    </location>
</feature>